<name>A0A9P1IGK5_9PELO</name>
<dbReference type="InterPro" id="IPR028916">
    <property type="entry name" value="Tox-GHH_dom"/>
</dbReference>
<proteinExistence type="predicted"/>
<gene>
    <name evidence="2" type="ORF">CAMP_LOCUS6877</name>
</gene>
<comment type="caution">
    <text evidence="2">The sequence shown here is derived from an EMBL/GenBank/DDBJ whole genome shotgun (WGS) entry which is preliminary data.</text>
</comment>
<dbReference type="AlphaFoldDB" id="A0A9P1IGK5"/>
<organism evidence="2 3">
    <name type="scientific">Caenorhabditis angaria</name>
    <dbReference type="NCBI Taxonomy" id="860376"/>
    <lineage>
        <taxon>Eukaryota</taxon>
        <taxon>Metazoa</taxon>
        <taxon>Ecdysozoa</taxon>
        <taxon>Nematoda</taxon>
        <taxon>Chromadorea</taxon>
        <taxon>Rhabditida</taxon>
        <taxon>Rhabditina</taxon>
        <taxon>Rhabditomorpha</taxon>
        <taxon>Rhabditoidea</taxon>
        <taxon>Rhabditidae</taxon>
        <taxon>Peloderinae</taxon>
        <taxon>Caenorhabditis</taxon>
    </lineage>
</organism>
<protein>
    <recommendedName>
        <fullName evidence="1">Tox-GHH domain-containing protein</fullName>
    </recommendedName>
</protein>
<dbReference type="EMBL" id="CANHGI010000003">
    <property type="protein sequence ID" value="CAI5444240.1"/>
    <property type="molecule type" value="Genomic_DNA"/>
</dbReference>
<dbReference type="Pfam" id="PF15636">
    <property type="entry name" value="Tox-GHH"/>
    <property type="match status" value="1"/>
</dbReference>
<evidence type="ECO:0000313" key="3">
    <source>
        <dbReference type="Proteomes" id="UP001152747"/>
    </source>
</evidence>
<accession>A0A9P1IGK5</accession>
<reference evidence="2" key="1">
    <citation type="submission" date="2022-11" db="EMBL/GenBank/DDBJ databases">
        <authorList>
            <person name="Kikuchi T."/>
        </authorList>
    </citation>
    <scope>NUCLEOTIDE SEQUENCE</scope>
    <source>
        <strain evidence="2">PS1010</strain>
    </source>
</reference>
<sequence>MERAARAARAARSLERLSGLSGLVARAPKPLRRSGGSMLERLSERAAQMALAAQRLKPSKPLKEVVKKLTDDLRNREQISVWKAERKRVDTNSNSSDEPLWINWTDREKRELKSKGSVSGYSIDLKSHSPYFSTIHSRKFVILSN</sequence>
<dbReference type="Proteomes" id="UP001152747">
    <property type="component" value="Unassembled WGS sequence"/>
</dbReference>
<evidence type="ECO:0000313" key="2">
    <source>
        <dbReference type="EMBL" id="CAI5444240.1"/>
    </source>
</evidence>
<keyword evidence="3" id="KW-1185">Reference proteome</keyword>
<evidence type="ECO:0000259" key="1">
    <source>
        <dbReference type="Pfam" id="PF15636"/>
    </source>
</evidence>
<feature type="domain" description="Tox-GHH" evidence="1">
    <location>
        <begin position="67"/>
        <end position="126"/>
    </location>
</feature>